<dbReference type="Proteomes" id="UP000232638">
    <property type="component" value="Chromosome"/>
</dbReference>
<dbReference type="OrthoDB" id="6979325at2"/>
<accession>A0A2K8U7C8</accession>
<reference evidence="3 4" key="1">
    <citation type="submission" date="2017-03" db="EMBL/GenBank/DDBJ databases">
        <title>Complete genome sequence of Candidatus 'Thiodictyon syntrophicum' sp. nov. strain Cad16T, a photolithoautotroph purple sulfur bacterium isolated from an alpine meromictic lake.</title>
        <authorList>
            <person name="Luedin S.M."/>
            <person name="Pothier J.F."/>
            <person name="Danza F."/>
            <person name="Storelli N."/>
            <person name="Wittwer M."/>
            <person name="Tonolla M."/>
        </authorList>
    </citation>
    <scope>NUCLEOTIDE SEQUENCE [LARGE SCALE GENOMIC DNA]</scope>
    <source>
        <strain evidence="3 4">Cad16T</strain>
    </source>
</reference>
<dbReference type="InterPro" id="IPR054832">
    <property type="entry name" value="transpos_IS91"/>
</dbReference>
<dbReference type="GO" id="GO:0006313">
    <property type="term" value="P:DNA transposition"/>
    <property type="evidence" value="ECO:0007669"/>
    <property type="project" value="InterPro"/>
</dbReference>
<evidence type="ECO:0000313" key="3">
    <source>
        <dbReference type="EMBL" id="AUB81508.1"/>
    </source>
</evidence>
<dbReference type="PANTHER" id="PTHR37023:SF1">
    <property type="entry name" value="ISSOD25 TRANSPOSASE TNPA_ISSOD25"/>
    <property type="match status" value="1"/>
</dbReference>
<dbReference type="InterPro" id="IPR026889">
    <property type="entry name" value="Zn_Tnp"/>
</dbReference>
<dbReference type="KEGG" id="tsy:THSYN_11465"/>
<dbReference type="Pfam" id="PF04986">
    <property type="entry name" value="Y2_Tnp"/>
    <property type="match status" value="1"/>
</dbReference>
<evidence type="ECO:0000313" key="4">
    <source>
        <dbReference type="Proteomes" id="UP000232638"/>
    </source>
</evidence>
<dbReference type="RefSeq" id="WP_100919279.1">
    <property type="nucleotide sequence ID" value="NZ_CP020370.1"/>
</dbReference>
<evidence type="ECO:0000259" key="2">
    <source>
        <dbReference type="Pfam" id="PF14319"/>
    </source>
</evidence>
<name>A0A2K8U7C8_9GAMM</name>
<feature type="domain" description="Transposase zinc-binding" evidence="2">
    <location>
        <begin position="12"/>
        <end position="98"/>
    </location>
</feature>
<feature type="domain" description="Transposase IS801/IS1294" evidence="1">
    <location>
        <begin position="140"/>
        <end position="320"/>
    </location>
</feature>
<proteinExistence type="predicted"/>
<keyword evidence="4" id="KW-1185">Reference proteome</keyword>
<sequence length="385" mass="43475">MANTSLQAVMAACLSGYAEHHPLSPHQWQVCHHILDCRTAALGGFALECDQCGDCPFLYHACRDRHCPRCQRRASEEWVERQRAAVLPVTYHHLVFTLPDTLNGWVEVHPEVIYALLFETVWATLSAFAEDPKRLDGQLGMTAMLHTWGQTLVRHVHLHCLVPGGAFGADGTWHPAKSTYLFPVRALSRHFRGGLVSRLRRAFKDGRLSRLTAAEVDRVLNALMQPEWVVYSKPCLARTDTVIEYLGRYSHRIALSDRRLLNFDEDDDTVDLRYKDYRDGSRNKVMTLTGEELIRRFLLHVLPKGFMRVRHFGFLANRCRARCLALIRAALAAPPPTPEPAAEPAATVPFDGYPCPTCRTGRLHVTAHLAPLRRGQGVTTMTVRC</sequence>
<dbReference type="InterPro" id="IPR007069">
    <property type="entry name" value="Transposase_32"/>
</dbReference>
<dbReference type="AlphaFoldDB" id="A0A2K8U7C8"/>
<dbReference type="EMBL" id="CP020370">
    <property type="protein sequence ID" value="AUB81508.1"/>
    <property type="molecule type" value="Genomic_DNA"/>
</dbReference>
<dbReference type="GO" id="GO:0003677">
    <property type="term" value="F:DNA binding"/>
    <property type="evidence" value="ECO:0007669"/>
    <property type="project" value="InterPro"/>
</dbReference>
<gene>
    <name evidence="3" type="ORF">THSYN_11465</name>
</gene>
<dbReference type="GO" id="GO:0004803">
    <property type="term" value="F:transposase activity"/>
    <property type="evidence" value="ECO:0007669"/>
    <property type="project" value="InterPro"/>
</dbReference>
<dbReference type="PANTHER" id="PTHR37023">
    <property type="entry name" value="TRANSPOSASE"/>
    <property type="match status" value="1"/>
</dbReference>
<evidence type="ECO:0000259" key="1">
    <source>
        <dbReference type="Pfam" id="PF04986"/>
    </source>
</evidence>
<dbReference type="Pfam" id="PF14319">
    <property type="entry name" value="Zn_Tnp_IS91"/>
    <property type="match status" value="1"/>
</dbReference>
<dbReference type="NCBIfam" id="NF033538">
    <property type="entry name" value="transpos_IS91"/>
    <property type="match status" value="1"/>
</dbReference>
<protein>
    <submittedName>
        <fullName evidence="3">IS91 family transposase</fullName>
    </submittedName>
</protein>
<organism evidence="3 4">
    <name type="scientific">Candidatus Thiodictyon syntrophicum</name>
    <dbReference type="NCBI Taxonomy" id="1166950"/>
    <lineage>
        <taxon>Bacteria</taxon>
        <taxon>Pseudomonadati</taxon>
        <taxon>Pseudomonadota</taxon>
        <taxon>Gammaproteobacteria</taxon>
        <taxon>Chromatiales</taxon>
        <taxon>Chromatiaceae</taxon>
        <taxon>Thiodictyon</taxon>
    </lineage>
</organism>